<dbReference type="EMBL" id="HBEL01033083">
    <property type="protein sequence ID" value="CAD8419387.1"/>
    <property type="molecule type" value="Transcribed_RNA"/>
</dbReference>
<proteinExistence type="predicted"/>
<protein>
    <submittedName>
        <fullName evidence="2">Uncharacterized protein</fullName>
    </submittedName>
</protein>
<sequence>MRQLLRHNQTSSQGPWWLKMTATSRRATTCWSLCQNWSMGEARTVVPHTTFLHGHSTLKPPFPPIDVSCRAACIHCSNGINDESCCFAAVTGDNNTIVDTIVDDGVPSPDNAMHVILNTLS</sequence>
<accession>A0A6T8LZE2</accession>
<reference evidence="2" key="1">
    <citation type="submission" date="2021-01" db="EMBL/GenBank/DDBJ databases">
        <authorList>
            <person name="Corre E."/>
            <person name="Pelletier E."/>
            <person name="Niang G."/>
            <person name="Scheremetjew M."/>
            <person name="Finn R."/>
            <person name="Kale V."/>
            <person name="Holt S."/>
            <person name="Cochrane G."/>
            <person name="Meng A."/>
            <person name="Brown T."/>
            <person name="Cohen L."/>
        </authorList>
    </citation>
    <scope>NUCLEOTIDE SEQUENCE</scope>
    <source>
        <strain evidence="2">CCAP1064/1</strain>
    </source>
</reference>
<evidence type="ECO:0000313" key="2">
    <source>
        <dbReference type="EMBL" id="CAD8419387.1"/>
    </source>
</evidence>
<name>A0A6T8LZE2_9STRA</name>
<evidence type="ECO:0000313" key="1">
    <source>
        <dbReference type="EMBL" id="CAD8419386.1"/>
    </source>
</evidence>
<gene>
    <name evidence="1" type="ORF">PINE0816_LOCUS15521</name>
    <name evidence="2" type="ORF">PINE0816_LOCUS15522</name>
</gene>
<dbReference type="EMBL" id="HBEL01033082">
    <property type="protein sequence ID" value="CAD8419386.1"/>
    <property type="molecule type" value="Transcribed_RNA"/>
</dbReference>
<dbReference type="AlphaFoldDB" id="A0A6T8LZE2"/>
<organism evidence="2">
    <name type="scientific">Proboscia inermis</name>
    <dbReference type="NCBI Taxonomy" id="420281"/>
    <lineage>
        <taxon>Eukaryota</taxon>
        <taxon>Sar</taxon>
        <taxon>Stramenopiles</taxon>
        <taxon>Ochrophyta</taxon>
        <taxon>Bacillariophyta</taxon>
        <taxon>Coscinodiscophyceae</taxon>
        <taxon>Rhizosoleniophycidae</taxon>
        <taxon>Rhizosoleniales</taxon>
        <taxon>Rhizosoleniaceae</taxon>
        <taxon>Proboscia</taxon>
    </lineage>
</organism>